<dbReference type="AlphaFoldDB" id="A0A9N9PWM1"/>
<name>A0A9N9PWM1_9HELO</name>
<evidence type="ECO:0000313" key="3">
    <source>
        <dbReference type="Proteomes" id="UP000701801"/>
    </source>
</evidence>
<keyword evidence="3" id="KW-1185">Reference proteome</keyword>
<reference evidence="2" key="1">
    <citation type="submission" date="2021-07" db="EMBL/GenBank/DDBJ databases">
        <authorList>
            <person name="Durling M."/>
        </authorList>
    </citation>
    <scope>NUCLEOTIDE SEQUENCE</scope>
</reference>
<dbReference type="Proteomes" id="UP000701801">
    <property type="component" value="Unassembled WGS sequence"/>
</dbReference>
<proteinExistence type="predicted"/>
<protein>
    <submittedName>
        <fullName evidence="2">Uncharacterized protein</fullName>
    </submittedName>
</protein>
<evidence type="ECO:0000256" key="1">
    <source>
        <dbReference type="SAM" id="MobiDB-lite"/>
    </source>
</evidence>
<feature type="compositionally biased region" description="Polar residues" evidence="1">
    <location>
        <begin position="1"/>
        <end position="12"/>
    </location>
</feature>
<organism evidence="2 3">
    <name type="scientific">Hymenoscyphus albidus</name>
    <dbReference type="NCBI Taxonomy" id="595503"/>
    <lineage>
        <taxon>Eukaryota</taxon>
        <taxon>Fungi</taxon>
        <taxon>Dikarya</taxon>
        <taxon>Ascomycota</taxon>
        <taxon>Pezizomycotina</taxon>
        <taxon>Leotiomycetes</taxon>
        <taxon>Helotiales</taxon>
        <taxon>Helotiaceae</taxon>
        <taxon>Hymenoscyphus</taxon>
    </lineage>
</organism>
<sequence>MNSKLPTISNLLNYKGKARQEPVPQPRALVQNTRRQPTGGTYASSSNAYSTPPDIGKGKKRARSPTPQPTRPAKKRRTKDDISSIRDRFNREAIKPMISDLVRRARTRIHQLEVEMFYYNPVFNATDNKYYFTAFLPLKLYEHMFEKADEDAGKEKCQYVQVGERLGGGWYRTYEFTRPQEPLAERDDAALAAALTMAINAKHLNTIDPSLGSWAPIGELALQDYDGVIREVGACDFF</sequence>
<evidence type="ECO:0000313" key="2">
    <source>
        <dbReference type="EMBL" id="CAG8970785.1"/>
    </source>
</evidence>
<accession>A0A9N9PWM1</accession>
<feature type="region of interest" description="Disordered" evidence="1">
    <location>
        <begin position="1"/>
        <end position="84"/>
    </location>
</feature>
<dbReference type="EMBL" id="CAJVRM010000002">
    <property type="protein sequence ID" value="CAG8970785.1"/>
    <property type="molecule type" value="Genomic_DNA"/>
</dbReference>
<dbReference type="OrthoDB" id="10392130at2759"/>
<gene>
    <name evidence="2" type="ORF">HYALB_00001572</name>
</gene>
<comment type="caution">
    <text evidence="2">The sequence shown here is derived from an EMBL/GenBank/DDBJ whole genome shotgun (WGS) entry which is preliminary data.</text>
</comment>
<feature type="compositionally biased region" description="Polar residues" evidence="1">
    <location>
        <begin position="30"/>
        <end position="50"/>
    </location>
</feature>